<dbReference type="InterPro" id="IPR051091">
    <property type="entry name" value="O-Glucosyltr/Glycosyltrsf_90"/>
</dbReference>
<protein>
    <recommendedName>
        <fullName evidence="3">Glycosyl transferase CAP10 domain-containing protein</fullName>
    </recommendedName>
</protein>
<comment type="similarity">
    <text evidence="1">Belongs to the glycosyltransferase 90 family.</text>
</comment>
<feature type="domain" description="Glycosyl transferase CAP10" evidence="3">
    <location>
        <begin position="286"/>
        <end position="508"/>
    </location>
</feature>
<accession>A0ABD3NH03</accession>
<evidence type="ECO:0000256" key="1">
    <source>
        <dbReference type="ARBA" id="ARBA00010118"/>
    </source>
</evidence>
<dbReference type="SMART" id="SM00672">
    <property type="entry name" value="CAP10"/>
    <property type="match status" value="1"/>
</dbReference>
<dbReference type="AlphaFoldDB" id="A0ABD3NH03"/>
<dbReference type="Proteomes" id="UP001530400">
    <property type="component" value="Unassembled WGS sequence"/>
</dbReference>
<organism evidence="4 5">
    <name type="scientific">Cyclotella atomus</name>
    <dbReference type="NCBI Taxonomy" id="382360"/>
    <lineage>
        <taxon>Eukaryota</taxon>
        <taxon>Sar</taxon>
        <taxon>Stramenopiles</taxon>
        <taxon>Ochrophyta</taxon>
        <taxon>Bacillariophyta</taxon>
        <taxon>Coscinodiscophyceae</taxon>
        <taxon>Thalassiosirophycidae</taxon>
        <taxon>Stephanodiscales</taxon>
        <taxon>Stephanodiscaceae</taxon>
        <taxon>Cyclotella</taxon>
    </lineage>
</organism>
<dbReference type="GO" id="GO:0016740">
    <property type="term" value="F:transferase activity"/>
    <property type="evidence" value="ECO:0007669"/>
    <property type="project" value="UniProtKB-KW"/>
</dbReference>
<name>A0ABD3NH03_9STRA</name>
<comment type="caution">
    <text evidence="4">The sequence shown here is derived from an EMBL/GenBank/DDBJ whole genome shotgun (WGS) entry which is preliminary data.</text>
</comment>
<dbReference type="InterPro" id="IPR006598">
    <property type="entry name" value="CAP10"/>
</dbReference>
<dbReference type="EMBL" id="JALLPJ020001215">
    <property type="protein sequence ID" value="KAL3773916.1"/>
    <property type="molecule type" value="Genomic_DNA"/>
</dbReference>
<evidence type="ECO:0000259" key="3">
    <source>
        <dbReference type="SMART" id="SM00672"/>
    </source>
</evidence>
<gene>
    <name evidence="4" type="ORF">ACHAWO_004524</name>
</gene>
<sequence>MIHRRPTPLAGWKANWQVGGWKGRDVGAQARTTLQYCSSGPYQRRQLFRLGQFKDPTTIEYKQPAHIAESDVNQQTAVRRVKQYSIESAILAIKSLRYQAFFFVYHSKEDEFIVIHNKEGCDFGCTRVYRIASIIAFALRNNFPQRFNGTEDWVVVLSTGDVPRIHIHCLGGNHCGSEDFAPILQFGSVYDASMMPSAIAMPMPVKPHLPCFESWQQSVFRDKTPGRVCGYLLPEQIDEGLNDSETVGVQHGLMFAENASWDTLIPQVIWRGTDFVFLHTMFQSMRVPDFEADVKPKIASLQGEDVISKAAIRAVWELGDEVLLPRWRGVLLTSQAELEARELTNKQPNFEVLPWINIKFASSAINSKKVPASENPNFLNLQSVGISAIGEHISVQEQARYKYHIDLGGGGGTTWTGTIEKLAMPGVLFHHVTPTSDYFYNRLLPWVHFIPVRADLSDLRERYEWAENNPEEAQKIARAGTEFAKWIGTFDGFRTMYQEYLVDPLKASLDAYVPMDKKLFGSKTVMDIIDEQGESSWHIVAICSGLHADSCRDLNGEYVA</sequence>
<dbReference type="Pfam" id="PF05686">
    <property type="entry name" value="Glyco_transf_90"/>
    <property type="match status" value="1"/>
</dbReference>
<reference evidence="4 5" key="1">
    <citation type="submission" date="2024-10" db="EMBL/GenBank/DDBJ databases">
        <title>Updated reference genomes for cyclostephanoid diatoms.</title>
        <authorList>
            <person name="Roberts W.R."/>
            <person name="Alverson A.J."/>
        </authorList>
    </citation>
    <scope>NUCLEOTIDE SEQUENCE [LARGE SCALE GENOMIC DNA]</scope>
    <source>
        <strain evidence="4 5">AJA010-31</strain>
    </source>
</reference>
<evidence type="ECO:0000313" key="5">
    <source>
        <dbReference type="Proteomes" id="UP001530400"/>
    </source>
</evidence>
<proteinExistence type="inferred from homology"/>
<keyword evidence="5" id="KW-1185">Reference proteome</keyword>
<dbReference type="PANTHER" id="PTHR12203:SF35">
    <property type="entry name" value="PROTEIN O-GLUCOSYLTRANSFERASE 1"/>
    <property type="match status" value="1"/>
</dbReference>
<evidence type="ECO:0000313" key="4">
    <source>
        <dbReference type="EMBL" id="KAL3773916.1"/>
    </source>
</evidence>
<dbReference type="PANTHER" id="PTHR12203">
    <property type="entry name" value="KDEL LYS-ASP-GLU-LEU CONTAINING - RELATED"/>
    <property type="match status" value="1"/>
</dbReference>
<keyword evidence="2" id="KW-0808">Transferase</keyword>
<evidence type="ECO:0000256" key="2">
    <source>
        <dbReference type="ARBA" id="ARBA00022679"/>
    </source>
</evidence>